<keyword evidence="2" id="KW-1185">Reference proteome</keyword>
<organism evidence="1 2">
    <name type="scientific">Winogradskyella epiphytica</name>
    <dbReference type="NCBI Taxonomy" id="262005"/>
    <lineage>
        <taxon>Bacteria</taxon>
        <taxon>Pseudomonadati</taxon>
        <taxon>Bacteroidota</taxon>
        <taxon>Flavobacteriia</taxon>
        <taxon>Flavobacteriales</taxon>
        <taxon>Flavobacteriaceae</taxon>
        <taxon>Winogradskyella</taxon>
    </lineage>
</organism>
<accession>A0A2V4X9T5</accession>
<name>A0A2V4X9T5_9FLAO</name>
<sequence length="119" mass="13640">MTSITINFNENAISASQQVDINSIITIDSSFVDMSYYLNKDYFGALIKLEHHQMITSLNLTEVSPYLLLFFDDDLFFKGASYSIKNGNGNSTLQTQYKNILFLRLPHNIELNQINNLHI</sequence>
<dbReference type="OrthoDB" id="1446449at2"/>
<dbReference type="EMBL" id="QJTD01000001">
    <property type="protein sequence ID" value="PYE82815.1"/>
    <property type="molecule type" value="Genomic_DNA"/>
</dbReference>
<dbReference type="AlphaFoldDB" id="A0A2V4X9T5"/>
<evidence type="ECO:0000313" key="1">
    <source>
        <dbReference type="EMBL" id="PYE82815.1"/>
    </source>
</evidence>
<evidence type="ECO:0000313" key="2">
    <source>
        <dbReference type="Proteomes" id="UP000248054"/>
    </source>
</evidence>
<reference evidence="1 2" key="1">
    <citation type="submission" date="2018-06" db="EMBL/GenBank/DDBJ databases">
        <title>Genomic Encyclopedia of Type Strains, Phase III (KMG-III): the genomes of soil and plant-associated and newly described type strains.</title>
        <authorList>
            <person name="Whitman W."/>
        </authorList>
    </citation>
    <scope>NUCLEOTIDE SEQUENCE [LARGE SCALE GENOMIC DNA]</scope>
    <source>
        <strain evidence="1 2">CECT 7945</strain>
    </source>
</reference>
<comment type="caution">
    <text evidence="1">The sequence shown here is derived from an EMBL/GenBank/DDBJ whole genome shotgun (WGS) entry which is preliminary data.</text>
</comment>
<gene>
    <name evidence="1" type="ORF">DFQ11_101244</name>
</gene>
<dbReference type="Proteomes" id="UP000248054">
    <property type="component" value="Unassembled WGS sequence"/>
</dbReference>
<protein>
    <submittedName>
        <fullName evidence="1">Uncharacterized protein</fullName>
    </submittedName>
</protein>
<dbReference type="RefSeq" id="WP_110473803.1">
    <property type="nucleotide sequence ID" value="NZ_BMWQ01000001.1"/>
</dbReference>
<proteinExistence type="predicted"/>